<sequence>MASDGEGVCMRCKTIPLTEESLTCLTCLTCGTPWHVPCLTSPPASLASTLQWECPDCSGDFDDLPVPGDGVR</sequence>
<dbReference type="InterPro" id="IPR019786">
    <property type="entry name" value="Zinc_finger_PHD-type_CS"/>
</dbReference>
<dbReference type="InterPro" id="IPR013083">
    <property type="entry name" value="Znf_RING/FYVE/PHD"/>
</dbReference>
<name>A0ABC8LMS9_ERUVS</name>
<protein>
    <recommendedName>
        <fullName evidence="4">Zinc finger PHD-type domain-containing protein</fullName>
    </recommendedName>
</protein>
<evidence type="ECO:0000259" key="4">
    <source>
        <dbReference type="SMART" id="SM00249"/>
    </source>
</evidence>
<evidence type="ECO:0000256" key="2">
    <source>
        <dbReference type="ARBA" id="ARBA00022771"/>
    </source>
</evidence>
<proteinExistence type="predicted"/>
<evidence type="ECO:0000313" key="5">
    <source>
        <dbReference type="EMBL" id="CAH8384503.1"/>
    </source>
</evidence>
<feature type="domain" description="Zinc finger PHD-type" evidence="4">
    <location>
        <begin position="8"/>
        <end position="58"/>
    </location>
</feature>
<dbReference type="SUPFAM" id="SSF57903">
    <property type="entry name" value="FYVE/PHD zinc finger"/>
    <property type="match status" value="1"/>
</dbReference>
<comment type="caution">
    <text evidence="5">The sequence shown here is derived from an EMBL/GenBank/DDBJ whole genome shotgun (WGS) entry which is preliminary data.</text>
</comment>
<dbReference type="PROSITE" id="PS01359">
    <property type="entry name" value="ZF_PHD_1"/>
    <property type="match status" value="1"/>
</dbReference>
<organism evidence="5 6">
    <name type="scientific">Eruca vesicaria subsp. sativa</name>
    <name type="common">Garden rocket</name>
    <name type="synonym">Eruca sativa</name>
    <dbReference type="NCBI Taxonomy" id="29727"/>
    <lineage>
        <taxon>Eukaryota</taxon>
        <taxon>Viridiplantae</taxon>
        <taxon>Streptophyta</taxon>
        <taxon>Embryophyta</taxon>
        <taxon>Tracheophyta</taxon>
        <taxon>Spermatophyta</taxon>
        <taxon>Magnoliopsida</taxon>
        <taxon>eudicotyledons</taxon>
        <taxon>Gunneridae</taxon>
        <taxon>Pentapetalae</taxon>
        <taxon>rosids</taxon>
        <taxon>malvids</taxon>
        <taxon>Brassicales</taxon>
        <taxon>Brassicaceae</taxon>
        <taxon>Brassiceae</taxon>
        <taxon>Eruca</taxon>
    </lineage>
</organism>
<dbReference type="Proteomes" id="UP001642260">
    <property type="component" value="Unassembled WGS sequence"/>
</dbReference>
<dbReference type="AlphaFoldDB" id="A0ABC8LMS9"/>
<dbReference type="InterPro" id="IPR001965">
    <property type="entry name" value="Znf_PHD"/>
</dbReference>
<keyword evidence="6" id="KW-1185">Reference proteome</keyword>
<evidence type="ECO:0000256" key="3">
    <source>
        <dbReference type="ARBA" id="ARBA00022833"/>
    </source>
</evidence>
<dbReference type="Gene3D" id="3.30.40.10">
    <property type="entry name" value="Zinc/RING finger domain, C3HC4 (zinc finger)"/>
    <property type="match status" value="1"/>
</dbReference>
<dbReference type="GO" id="GO:0008270">
    <property type="term" value="F:zinc ion binding"/>
    <property type="evidence" value="ECO:0007669"/>
    <property type="project" value="UniProtKB-KW"/>
</dbReference>
<evidence type="ECO:0000313" key="6">
    <source>
        <dbReference type="Proteomes" id="UP001642260"/>
    </source>
</evidence>
<keyword evidence="1" id="KW-0479">Metal-binding</keyword>
<reference evidence="5 6" key="1">
    <citation type="submission" date="2022-03" db="EMBL/GenBank/DDBJ databases">
        <authorList>
            <person name="Macdonald S."/>
            <person name="Ahmed S."/>
            <person name="Newling K."/>
        </authorList>
    </citation>
    <scope>NUCLEOTIDE SEQUENCE [LARGE SCALE GENOMIC DNA]</scope>
</reference>
<dbReference type="SMART" id="SM00249">
    <property type="entry name" value="PHD"/>
    <property type="match status" value="1"/>
</dbReference>
<evidence type="ECO:0000256" key="1">
    <source>
        <dbReference type="ARBA" id="ARBA00022723"/>
    </source>
</evidence>
<gene>
    <name evidence="5" type="ORF">ERUC_LOCUS36986</name>
</gene>
<keyword evidence="3" id="KW-0862">Zinc</keyword>
<accession>A0ABC8LMS9</accession>
<dbReference type="EMBL" id="CAKOAT010626265">
    <property type="protein sequence ID" value="CAH8384503.1"/>
    <property type="molecule type" value="Genomic_DNA"/>
</dbReference>
<keyword evidence="2" id="KW-0863">Zinc-finger</keyword>
<dbReference type="InterPro" id="IPR011011">
    <property type="entry name" value="Znf_FYVE_PHD"/>
</dbReference>